<organism evidence="2 3">
    <name type="scientific">Salix koriyanagi</name>
    <dbReference type="NCBI Taxonomy" id="2511006"/>
    <lineage>
        <taxon>Eukaryota</taxon>
        <taxon>Viridiplantae</taxon>
        <taxon>Streptophyta</taxon>
        <taxon>Embryophyta</taxon>
        <taxon>Tracheophyta</taxon>
        <taxon>Spermatophyta</taxon>
        <taxon>Magnoliopsida</taxon>
        <taxon>eudicotyledons</taxon>
        <taxon>Gunneridae</taxon>
        <taxon>Pentapetalae</taxon>
        <taxon>rosids</taxon>
        <taxon>fabids</taxon>
        <taxon>Malpighiales</taxon>
        <taxon>Salicaceae</taxon>
        <taxon>Saliceae</taxon>
        <taxon>Salix</taxon>
    </lineage>
</organism>
<dbReference type="EMBL" id="JAPFFM010000020">
    <property type="protein sequence ID" value="KAJ6681003.1"/>
    <property type="molecule type" value="Genomic_DNA"/>
</dbReference>
<feature type="compositionally biased region" description="Basic and acidic residues" evidence="1">
    <location>
        <begin position="69"/>
        <end position="82"/>
    </location>
</feature>
<dbReference type="PANTHER" id="PTHR34660">
    <property type="entry name" value="MYB-LIKE PROTEIN X"/>
    <property type="match status" value="1"/>
</dbReference>
<feature type="region of interest" description="Disordered" evidence="1">
    <location>
        <begin position="22"/>
        <end position="83"/>
    </location>
</feature>
<sequence length="294" mass="33646">MSRCFPYPVPGYQIESIKIRKEKEKSVTECHKDVKKEKKERRKHRKENKDQICNAGGKSHQKGKSFLPSEKKEEAEKSGLTEEHDEPVCLQNICYLSDDGIRSNKKRKLERATDNDKPRNVFRIRLPLTRHKEPDVPLNSEGLCSTSGRADSVSGQNEAVCLSHQETVNSKPGTVVRELASSPERMPCIPVSEKESTICHESGTSQFILSNKKKRKGDSLYKVLIEDWVSPPPQFELNDSDDQEWLFEAPKRERHGNKILNTCRDVLCHESSLFPRGHYLPEADVYALPYTIPF</sequence>
<evidence type="ECO:0000256" key="1">
    <source>
        <dbReference type="SAM" id="MobiDB-lite"/>
    </source>
</evidence>
<dbReference type="Proteomes" id="UP001151752">
    <property type="component" value="Chromosome 5"/>
</dbReference>
<evidence type="ECO:0000313" key="2">
    <source>
        <dbReference type="EMBL" id="KAJ6681003.1"/>
    </source>
</evidence>
<reference evidence="2" key="1">
    <citation type="submission" date="2022-11" db="EMBL/GenBank/DDBJ databases">
        <authorList>
            <person name="Hyden B.L."/>
            <person name="Feng K."/>
            <person name="Yates T."/>
            <person name="Jawdy S."/>
            <person name="Smart L.B."/>
            <person name="Muchero W."/>
        </authorList>
    </citation>
    <scope>NUCLEOTIDE SEQUENCE</scope>
    <source>
        <tissue evidence="2">Shoot tip</tissue>
    </source>
</reference>
<accession>A0A9Q0SL46</accession>
<reference evidence="2" key="2">
    <citation type="journal article" date="2023" name="Int. J. Mol. Sci.">
        <title>De Novo Assembly and Annotation of 11 Diverse Shrub Willow (Salix) Genomes Reveals Novel Gene Organization in Sex-Linked Regions.</title>
        <authorList>
            <person name="Hyden B."/>
            <person name="Feng K."/>
            <person name="Yates T.B."/>
            <person name="Jawdy S."/>
            <person name="Cereghino C."/>
            <person name="Smart L.B."/>
            <person name="Muchero W."/>
        </authorList>
    </citation>
    <scope>NUCLEOTIDE SEQUENCE</scope>
    <source>
        <tissue evidence="2">Shoot tip</tissue>
    </source>
</reference>
<gene>
    <name evidence="2" type="ORF">OIU74_019477</name>
</gene>
<name>A0A9Q0SL46_9ROSI</name>
<protein>
    <submittedName>
        <fullName evidence="2">MYB-LIKE PROTEIN X</fullName>
    </submittedName>
</protein>
<comment type="caution">
    <text evidence="2">The sequence shown here is derived from an EMBL/GenBank/DDBJ whole genome shotgun (WGS) entry which is preliminary data.</text>
</comment>
<feature type="compositionally biased region" description="Basic and acidic residues" evidence="1">
    <location>
        <begin position="22"/>
        <end position="37"/>
    </location>
</feature>
<evidence type="ECO:0000313" key="3">
    <source>
        <dbReference type="Proteomes" id="UP001151752"/>
    </source>
</evidence>
<proteinExistence type="predicted"/>
<keyword evidence="3" id="KW-1185">Reference proteome</keyword>
<dbReference type="AlphaFoldDB" id="A0A9Q0SL46"/>
<dbReference type="PANTHER" id="PTHR34660:SF9">
    <property type="entry name" value="DNA BINDING PROTEIN"/>
    <property type="match status" value="1"/>
</dbReference>